<keyword evidence="1" id="KW-0732">Signal</keyword>
<accession>A0ABZ1CGU5</accession>
<organism evidence="2 3">
    <name type="scientific">Actomonas aquatica</name>
    <dbReference type="NCBI Taxonomy" id="2866162"/>
    <lineage>
        <taxon>Bacteria</taxon>
        <taxon>Pseudomonadati</taxon>
        <taxon>Verrucomicrobiota</taxon>
        <taxon>Opitutia</taxon>
        <taxon>Opitutales</taxon>
        <taxon>Opitutaceae</taxon>
        <taxon>Actomonas</taxon>
    </lineage>
</organism>
<dbReference type="Pfam" id="PF07027">
    <property type="entry name" value="DUF1318"/>
    <property type="match status" value="1"/>
</dbReference>
<dbReference type="RefSeq" id="WP_221029822.1">
    <property type="nucleotide sequence ID" value="NZ_CP139781.1"/>
</dbReference>
<evidence type="ECO:0000313" key="3">
    <source>
        <dbReference type="Proteomes" id="UP000738431"/>
    </source>
</evidence>
<evidence type="ECO:0000313" key="2">
    <source>
        <dbReference type="EMBL" id="WRQ89490.1"/>
    </source>
</evidence>
<evidence type="ECO:0000256" key="1">
    <source>
        <dbReference type="SAM" id="SignalP"/>
    </source>
</evidence>
<dbReference type="EMBL" id="CP139781">
    <property type="protein sequence ID" value="WRQ89490.1"/>
    <property type="molecule type" value="Genomic_DNA"/>
</dbReference>
<keyword evidence="3" id="KW-1185">Reference proteome</keyword>
<name>A0ABZ1CGU5_9BACT</name>
<dbReference type="Proteomes" id="UP000738431">
    <property type="component" value="Chromosome"/>
</dbReference>
<protein>
    <submittedName>
        <fullName evidence="2">YdbL family protein</fullName>
    </submittedName>
</protein>
<feature type="chain" id="PRO_5045230642" evidence="1">
    <location>
        <begin position="25"/>
        <end position="126"/>
    </location>
</feature>
<reference evidence="2 3" key="1">
    <citation type="submission" date="2021-08" db="EMBL/GenBank/DDBJ databases">
        <authorList>
            <person name="Zhang D."/>
            <person name="Zhang A."/>
            <person name="Wang L."/>
        </authorList>
    </citation>
    <scope>NUCLEOTIDE SEQUENCE [LARGE SCALE GENOMIC DNA]</scope>
    <source>
        <strain evidence="2 3">WL0086</strain>
    </source>
</reference>
<feature type="signal peptide" evidence="1">
    <location>
        <begin position="1"/>
        <end position="24"/>
    </location>
</feature>
<reference evidence="2 3" key="2">
    <citation type="submission" date="2023-12" db="EMBL/GenBank/DDBJ databases">
        <title>Description of an unclassified Opitutus bacterium of Verrucomicrobiota.</title>
        <authorList>
            <person name="Zhang D.-F."/>
        </authorList>
    </citation>
    <scope>NUCLEOTIDE SEQUENCE [LARGE SCALE GENOMIC DNA]</scope>
    <source>
        <strain evidence="2 3">WL0086</strain>
    </source>
</reference>
<dbReference type="InterPro" id="IPR008309">
    <property type="entry name" value="YdbL"/>
</dbReference>
<proteinExistence type="predicted"/>
<gene>
    <name evidence="2" type="ORF">K1X11_008715</name>
</gene>
<sequence>MNAPLSRPLTWFLAFVLFAAGAVAQDMDALRDRMKERLPRIDELKAQGVIGETHDGLLAVRTGNDRQVSQLVAGENADRKSVYEAIAKRAGASADKVAQARARQIAAGSASGVWLQDASGEWYRKP</sequence>